<sequence>MYILLTIITVSIILSGAALWQASKPIIASDLDISVDNEFMKEIIEELESKGIVRTEAHKPEKLELEKEF</sequence>
<organism evidence="1 2">
    <name type="scientific">Agaribacillus aureus</name>
    <dbReference type="NCBI Taxonomy" id="3051825"/>
    <lineage>
        <taxon>Bacteria</taxon>
        <taxon>Pseudomonadati</taxon>
        <taxon>Bacteroidota</taxon>
        <taxon>Cytophagia</taxon>
        <taxon>Cytophagales</taxon>
        <taxon>Splendidivirgaceae</taxon>
        <taxon>Agaribacillus</taxon>
    </lineage>
</organism>
<name>A0ABT8L1U3_9BACT</name>
<dbReference type="Proteomes" id="UP001172083">
    <property type="component" value="Unassembled WGS sequence"/>
</dbReference>
<protein>
    <submittedName>
        <fullName evidence="1">Uncharacterized protein</fullName>
    </submittedName>
</protein>
<reference evidence="1" key="1">
    <citation type="submission" date="2023-06" db="EMBL/GenBank/DDBJ databases">
        <title>Genomic of Agaribacillus aureum.</title>
        <authorList>
            <person name="Wang G."/>
        </authorList>
    </citation>
    <scope>NUCLEOTIDE SEQUENCE</scope>
    <source>
        <strain evidence="1">BMA12</strain>
    </source>
</reference>
<evidence type="ECO:0000313" key="2">
    <source>
        <dbReference type="Proteomes" id="UP001172083"/>
    </source>
</evidence>
<keyword evidence="2" id="KW-1185">Reference proteome</keyword>
<gene>
    <name evidence="1" type="ORF">QQ020_03040</name>
</gene>
<evidence type="ECO:0000313" key="1">
    <source>
        <dbReference type="EMBL" id="MDN5211001.1"/>
    </source>
</evidence>
<dbReference type="RefSeq" id="WP_346756337.1">
    <property type="nucleotide sequence ID" value="NZ_JAUJEB010000001.1"/>
</dbReference>
<dbReference type="EMBL" id="JAUJEB010000001">
    <property type="protein sequence ID" value="MDN5211001.1"/>
    <property type="molecule type" value="Genomic_DNA"/>
</dbReference>
<proteinExistence type="predicted"/>
<comment type="caution">
    <text evidence="1">The sequence shown here is derived from an EMBL/GenBank/DDBJ whole genome shotgun (WGS) entry which is preliminary data.</text>
</comment>
<accession>A0ABT8L1U3</accession>